<comment type="caution">
    <text evidence="1">The sequence shown here is derived from an EMBL/GenBank/DDBJ whole genome shotgun (WGS) entry which is preliminary data.</text>
</comment>
<reference evidence="1 2" key="1">
    <citation type="submission" date="2019-03" db="EMBL/GenBank/DDBJ databases">
        <title>Genomic Encyclopedia of Archaeal and Bacterial Type Strains, Phase II (KMG-II): from individual species to whole genera.</title>
        <authorList>
            <person name="Goeker M."/>
        </authorList>
    </citation>
    <scope>NUCLEOTIDE SEQUENCE [LARGE SCALE GENOMIC DNA]</scope>
    <source>
        <strain evidence="1 2">DSM 19034</strain>
    </source>
</reference>
<dbReference type="RefSeq" id="WP_133558681.1">
    <property type="nucleotide sequence ID" value="NZ_SNWM01000005.1"/>
</dbReference>
<evidence type="ECO:0000313" key="1">
    <source>
        <dbReference type="EMBL" id="TDO20321.1"/>
    </source>
</evidence>
<name>A0A4R6IF28_9SPHI</name>
<evidence type="ECO:0000313" key="2">
    <source>
        <dbReference type="Proteomes" id="UP000295499"/>
    </source>
</evidence>
<accession>A0A4R6IF28</accession>
<keyword evidence="2" id="KW-1185">Reference proteome</keyword>
<dbReference type="AlphaFoldDB" id="A0A4R6IF28"/>
<proteinExistence type="predicted"/>
<dbReference type="Proteomes" id="UP000295499">
    <property type="component" value="Unassembled WGS sequence"/>
</dbReference>
<protein>
    <submittedName>
        <fullName evidence="1">Uncharacterized protein</fullName>
    </submittedName>
</protein>
<dbReference type="EMBL" id="SNWM01000005">
    <property type="protein sequence ID" value="TDO20321.1"/>
    <property type="molecule type" value="Genomic_DNA"/>
</dbReference>
<gene>
    <name evidence="1" type="ORF">CLV32_4081</name>
</gene>
<organism evidence="1 2">
    <name type="scientific">Pedobacter duraquae</name>
    <dbReference type="NCBI Taxonomy" id="425511"/>
    <lineage>
        <taxon>Bacteria</taxon>
        <taxon>Pseudomonadati</taxon>
        <taxon>Bacteroidota</taxon>
        <taxon>Sphingobacteriia</taxon>
        <taxon>Sphingobacteriales</taxon>
        <taxon>Sphingobacteriaceae</taxon>
        <taxon>Pedobacter</taxon>
    </lineage>
</organism>
<sequence>METTALYLHRRPSGNEVELEVYAQGVMKSFFEDYHLDMIHDMLWTMLKSTFTIEDSTLGLEDSRDMIYFYERVHELMLAGSLLYKDEEG</sequence>
<dbReference type="OrthoDB" id="624443at2"/>